<dbReference type="Gene3D" id="3.20.20.30">
    <property type="entry name" value="Luciferase-like domain"/>
    <property type="match status" value="1"/>
</dbReference>
<keyword evidence="7" id="KW-1185">Reference proteome</keyword>
<organism evidence="6 7">
    <name type="scientific">Streptomyces colonosanans</name>
    <dbReference type="NCBI Taxonomy" id="1428652"/>
    <lineage>
        <taxon>Bacteria</taxon>
        <taxon>Bacillati</taxon>
        <taxon>Actinomycetota</taxon>
        <taxon>Actinomycetes</taxon>
        <taxon>Kitasatosporales</taxon>
        <taxon>Streptomycetaceae</taxon>
        <taxon>Streptomyces</taxon>
    </lineage>
</organism>
<evidence type="ECO:0000256" key="4">
    <source>
        <dbReference type="ARBA" id="ARBA00023033"/>
    </source>
</evidence>
<gene>
    <name evidence="6" type="ORF">BIV24_29580</name>
</gene>
<name>A0A1S2NUU1_9ACTN</name>
<sequence length="298" mass="32282">MRVGVLVLPEKRWAQAAREWRAVEKLGFDSAWTYDHLSWSSLADGPWFSAFPVLTAAACATSRIFLGTLVTSPNFRHPVTTAKDAIALDDISGGRFVLGVGAGSVTAGDAQVLTSRVVPGGERTARFEEFVELTNLLLRQPVTTYEGKYFRANGARMYPGCLQRPRLPLAVASAGRRGMALTARHGDAWVTTGPANWAAGFTPQECLAAVTDQITALRKACERVDRDPETIDRIFVATDPAGNFLESPDAFLHLSESYAKVGITHLVVHCPRAEGVYAAPSDSLERIAEEALPVARDL</sequence>
<evidence type="ECO:0000259" key="5">
    <source>
        <dbReference type="Pfam" id="PF00296"/>
    </source>
</evidence>
<dbReference type="Pfam" id="PF00296">
    <property type="entry name" value="Bac_luciferase"/>
    <property type="match status" value="1"/>
</dbReference>
<dbReference type="STRING" id="1428652.BIV24_29580"/>
<evidence type="ECO:0000256" key="3">
    <source>
        <dbReference type="ARBA" id="ARBA00023002"/>
    </source>
</evidence>
<evidence type="ECO:0000256" key="2">
    <source>
        <dbReference type="ARBA" id="ARBA00022643"/>
    </source>
</evidence>
<dbReference type="InterPro" id="IPR011251">
    <property type="entry name" value="Luciferase-like_dom"/>
</dbReference>
<dbReference type="GO" id="GO:0008726">
    <property type="term" value="F:alkanesulfonate monooxygenase activity"/>
    <property type="evidence" value="ECO:0007669"/>
    <property type="project" value="TreeGrafter"/>
</dbReference>
<keyword evidence="3" id="KW-0560">Oxidoreductase</keyword>
<dbReference type="PANTHER" id="PTHR42847:SF4">
    <property type="entry name" value="ALKANESULFONATE MONOOXYGENASE-RELATED"/>
    <property type="match status" value="1"/>
</dbReference>
<feature type="domain" description="Luciferase-like" evidence="5">
    <location>
        <begin position="2"/>
        <end position="233"/>
    </location>
</feature>
<evidence type="ECO:0000313" key="6">
    <source>
        <dbReference type="EMBL" id="OIJ84985.1"/>
    </source>
</evidence>
<reference evidence="6 7" key="1">
    <citation type="submission" date="2016-10" db="EMBL/GenBank/DDBJ databases">
        <title>Genome sequence of Streptomyces sp. MUSC 93.</title>
        <authorList>
            <person name="Lee L.-H."/>
            <person name="Ser H.-L."/>
            <person name="Law J.W.-F."/>
        </authorList>
    </citation>
    <scope>NUCLEOTIDE SEQUENCE [LARGE SCALE GENOMIC DNA]</scope>
    <source>
        <strain evidence="6 7">MUSC 93</strain>
    </source>
</reference>
<dbReference type="SUPFAM" id="SSF51679">
    <property type="entry name" value="Bacterial luciferase-like"/>
    <property type="match status" value="1"/>
</dbReference>
<dbReference type="Proteomes" id="UP000179935">
    <property type="component" value="Unassembled WGS sequence"/>
</dbReference>
<accession>A0A1S2NUU1</accession>
<proteinExistence type="predicted"/>
<keyword evidence="4" id="KW-0503">Monooxygenase</keyword>
<dbReference type="OrthoDB" id="7374740at2"/>
<evidence type="ECO:0000313" key="7">
    <source>
        <dbReference type="Proteomes" id="UP000179935"/>
    </source>
</evidence>
<dbReference type="EMBL" id="MLYP01000105">
    <property type="protein sequence ID" value="OIJ84985.1"/>
    <property type="molecule type" value="Genomic_DNA"/>
</dbReference>
<dbReference type="InterPro" id="IPR036661">
    <property type="entry name" value="Luciferase-like_sf"/>
</dbReference>
<evidence type="ECO:0000256" key="1">
    <source>
        <dbReference type="ARBA" id="ARBA00022630"/>
    </source>
</evidence>
<comment type="caution">
    <text evidence="6">The sequence shown here is derived from an EMBL/GenBank/DDBJ whole genome shotgun (WGS) entry which is preliminary data.</text>
</comment>
<dbReference type="GO" id="GO:0046306">
    <property type="term" value="P:alkanesulfonate catabolic process"/>
    <property type="evidence" value="ECO:0007669"/>
    <property type="project" value="TreeGrafter"/>
</dbReference>
<dbReference type="AlphaFoldDB" id="A0A1S2NUU1"/>
<protein>
    <submittedName>
        <fullName evidence="6">Luciferase</fullName>
    </submittedName>
</protein>
<keyword evidence="1" id="KW-0285">Flavoprotein</keyword>
<dbReference type="InterPro" id="IPR050172">
    <property type="entry name" value="SsuD_RutA_monooxygenase"/>
</dbReference>
<dbReference type="PANTHER" id="PTHR42847">
    <property type="entry name" value="ALKANESULFONATE MONOOXYGENASE"/>
    <property type="match status" value="1"/>
</dbReference>
<dbReference type="RefSeq" id="WP_071369544.1">
    <property type="nucleotide sequence ID" value="NZ_MLYP01000105.1"/>
</dbReference>
<keyword evidence="2" id="KW-0288">FMN</keyword>